<evidence type="ECO:0000259" key="2">
    <source>
        <dbReference type="Pfam" id="PF00561"/>
    </source>
</evidence>
<feature type="chain" id="PRO_5014332796" evidence="1">
    <location>
        <begin position="26"/>
        <end position="340"/>
    </location>
</feature>
<reference evidence="3 4" key="1">
    <citation type="submission" date="2016-05" db="EMBL/GenBank/DDBJ databases">
        <title>Complete genome sequence of Novosphingobium guangzhouense SA925(T).</title>
        <authorList>
            <person name="Sha S."/>
        </authorList>
    </citation>
    <scope>NUCLEOTIDE SEQUENCE [LARGE SCALE GENOMIC DNA]</scope>
    <source>
        <strain evidence="3 4">SA925</strain>
    </source>
</reference>
<dbReference type="InterPro" id="IPR000639">
    <property type="entry name" value="Epox_hydrolase-like"/>
</dbReference>
<dbReference type="GO" id="GO:0016020">
    <property type="term" value="C:membrane"/>
    <property type="evidence" value="ECO:0007669"/>
    <property type="project" value="TreeGrafter"/>
</dbReference>
<evidence type="ECO:0000313" key="4">
    <source>
        <dbReference type="Proteomes" id="UP000236327"/>
    </source>
</evidence>
<dbReference type="Proteomes" id="UP000236327">
    <property type="component" value="Unassembled WGS sequence"/>
</dbReference>
<evidence type="ECO:0000256" key="1">
    <source>
        <dbReference type="SAM" id="SignalP"/>
    </source>
</evidence>
<dbReference type="RefSeq" id="WP_103094118.1">
    <property type="nucleotide sequence ID" value="NZ_LYMM01000001.1"/>
</dbReference>
<gene>
    <name evidence="3" type="ORF">A8V01_01225</name>
</gene>
<dbReference type="OrthoDB" id="9804723at2"/>
<dbReference type="Pfam" id="PF00561">
    <property type="entry name" value="Abhydrolase_1"/>
    <property type="match status" value="1"/>
</dbReference>
<evidence type="ECO:0000313" key="3">
    <source>
        <dbReference type="EMBL" id="PNU06827.1"/>
    </source>
</evidence>
<proteinExistence type="predicted"/>
<comment type="caution">
    <text evidence="3">The sequence shown here is derived from an EMBL/GenBank/DDBJ whole genome shotgun (WGS) entry which is preliminary data.</text>
</comment>
<dbReference type="InterPro" id="IPR029058">
    <property type="entry name" value="AB_hydrolase_fold"/>
</dbReference>
<dbReference type="InterPro" id="IPR000073">
    <property type="entry name" value="AB_hydrolase_1"/>
</dbReference>
<dbReference type="PANTHER" id="PTHR43798:SF33">
    <property type="entry name" value="HYDROLASE, PUTATIVE (AFU_ORTHOLOGUE AFUA_2G14860)-RELATED"/>
    <property type="match status" value="1"/>
</dbReference>
<dbReference type="InterPro" id="IPR050266">
    <property type="entry name" value="AB_hydrolase_sf"/>
</dbReference>
<dbReference type="AlphaFoldDB" id="A0A2K2G715"/>
<protein>
    <submittedName>
        <fullName evidence="3">3-oxoadipate enol-lactonase</fullName>
    </submittedName>
</protein>
<organism evidence="3 4">
    <name type="scientific">Novosphingobium guangzhouense</name>
    <dbReference type="NCBI Taxonomy" id="1850347"/>
    <lineage>
        <taxon>Bacteria</taxon>
        <taxon>Pseudomonadati</taxon>
        <taxon>Pseudomonadota</taxon>
        <taxon>Alphaproteobacteria</taxon>
        <taxon>Sphingomonadales</taxon>
        <taxon>Sphingomonadaceae</taxon>
        <taxon>Novosphingobium</taxon>
    </lineage>
</organism>
<dbReference type="PRINTS" id="PR00111">
    <property type="entry name" value="ABHYDROLASE"/>
</dbReference>
<keyword evidence="1" id="KW-0732">Signal</keyword>
<dbReference type="PRINTS" id="PR00412">
    <property type="entry name" value="EPOXHYDRLASE"/>
</dbReference>
<sequence length="340" mass="37228">MIRIPLLAATAAISALNLVPPPAQAQAQAQAAPAQATTKALPYLTIEDLRRTYADAQSRYAVIGGLKIHYKDDGPRNAPVLFMVHGSESSLRTWDRIALALKGRYRIIRYDIPGYGLSDGATDAAATSMQPTDIPVELLTRLGVRKVTFVGVSSGGTMGMYLAARRPDLVERLILSNTPSDPVDTSHLVMPKSFIDATERAKQTGFRDQNFWDEFLSYFAGDASRISAQTRKEYYDFYRRTPEKNLIALVARIGDGKQATVEMAKVRKPTFLIWGGADHLLPESAANAIARYLKNAQISRVIMPDVGHYPPLEVPERFAQLIAAYVEAGTPNVPAEAAVP</sequence>
<dbReference type="GO" id="GO:0047372">
    <property type="term" value="F:monoacylglycerol lipase activity"/>
    <property type="evidence" value="ECO:0007669"/>
    <property type="project" value="TreeGrafter"/>
</dbReference>
<feature type="domain" description="AB hydrolase-1" evidence="2">
    <location>
        <begin position="79"/>
        <end position="313"/>
    </location>
</feature>
<dbReference type="Gene3D" id="3.40.50.1820">
    <property type="entry name" value="alpha/beta hydrolase"/>
    <property type="match status" value="1"/>
</dbReference>
<keyword evidence="4" id="KW-1185">Reference proteome</keyword>
<dbReference type="EMBL" id="LYMM01000001">
    <property type="protein sequence ID" value="PNU06827.1"/>
    <property type="molecule type" value="Genomic_DNA"/>
</dbReference>
<name>A0A2K2G715_9SPHN</name>
<dbReference type="PANTHER" id="PTHR43798">
    <property type="entry name" value="MONOACYLGLYCEROL LIPASE"/>
    <property type="match status" value="1"/>
</dbReference>
<dbReference type="SUPFAM" id="SSF53474">
    <property type="entry name" value="alpha/beta-Hydrolases"/>
    <property type="match status" value="1"/>
</dbReference>
<accession>A0A2K2G715</accession>
<feature type="signal peptide" evidence="1">
    <location>
        <begin position="1"/>
        <end position="25"/>
    </location>
</feature>
<dbReference type="GO" id="GO:0046464">
    <property type="term" value="P:acylglycerol catabolic process"/>
    <property type="evidence" value="ECO:0007669"/>
    <property type="project" value="TreeGrafter"/>
</dbReference>